<keyword evidence="1" id="KW-0378">Hydrolase</keyword>
<name>A0A8E1RKK0_LENKE</name>
<protein>
    <submittedName>
        <fullName evidence="1">D-alanyl-D-alanine carboxypeptidase</fullName>
    </submittedName>
</protein>
<dbReference type="Proteomes" id="UP000051164">
    <property type="component" value="Unassembled WGS sequence"/>
</dbReference>
<proteinExistence type="predicted"/>
<dbReference type="AlphaFoldDB" id="A0A8E1RKK0"/>
<dbReference type="GO" id="GO:0004180">
    <property type="term" value="F:carboxypeptidase activity"/>
    <property type="evidence" value="ECO:0007669"/>
    <property type="project" value="UniProtKB-KW"/>
</dbReference>
<keyword evidence="1" id="KW-0645">Protease</keyword>
<reference evidence="1 2" key="1">
    <citation type="journal article" date="2015" name="Genome Announc.">
        <title>Expanding the biotechnology potential of lactobacilli through comparative genomics of 213 strains and associated genera.</title>
        <authorList>
            <person name="Sun Z."/>
            <person name="Harris H.M."/>
            <person name="McCann A."/>
            <person name="Guo C."/>
            <person name="Argimon S."/>
            <person name="Zhang W."/>
            <person name="Yang X."/>
            <person name="Jeffery I.B."/>
            <person name="Cooney J.C."/>
            <person name="Kagawa T.F."/>
            <person name="Liu W."/>
            <person name="Song Y."/>
            <person name="Salvetti E."/>
            <person name="Wrobel A."/>
            <person name="Rasinkangas P."/>
            <person name="Parkhill J."/>
            <person name="Rea M.C."/>
            <person name="O'Sullivan O."/>
            <person name="Ritari J."/>
            <person name="Douillard F.P."/>
            <person name="Paul Ross R."/>
            <person name="Yang R."/>
            <person name="Briner A.E."/>
            <person name="Felis G.E."/>
            <person name="de Vos W.M."/>
            <person name="Barrangou R."/>
            <person name="Klaenhammer T.R."/>
            <person name="Caufield P.W."/>
            <person name="Cui Y."/>
            <person name="Zhang H."/>
            <person name="O'Toole P.W."/>
        </authorList>
    </citation>
    <scope>NUCLEOTIDE SEQUENCE [LARGE SCALE GENOMIC DNA]</scope>
    <source>
        <strain evidence="1 2">DSM 20587</strain>
    </source>
</reference>
<evidence type="ECO:0000313" key="1">
    <source>
        <dbReference type="EMBL" id="KRM52498.1"/>
    </source>
</evidence>
<sequence>MEVPFMKKSILLLVSVSAALGIIGTLTPAMPVQASTRYYQVKSVNRDNLPYHAASQRSAYIYNPTHTRKLHNLKNYPHTTWYVSKSMLMRSSYSSKKGVYYYVTNGSKTISGIVWRGYLTAGVNSKTPATTNGSSNTAILKQQFKEFLAMPQQTAENQVMQKVKQDLAGTYTFDTNLMNYAAYNQHYGQNNPTISDPNWTSIRSKFGLVKGNYAESYGIPEDYNSSWFEAVKYNPNVSGNSYINALATPIEHGIKSLAASHPDYPKVGFGLNIGQPYTYSRSFSNLVIVSK</sequence>
<organism evidence="1 2">
    <name type="scientific">Lentilactobacillus kefiri DSM 20587 = JCM 5818</name>
    <dbReference type="NCBI Taxonomy" id="1423764"/>
    <lineage>
        <taxon>Bacteria</taxon>
        <taxon>Bacillati</taxon>
        <taxon>Bacillota</taxon>
        <taxon>Bacilli</taxon>
        <taxon>Lactobacillales</taxon>
        <taxon>Lactobacillaceae</taxon>
        <taxon>Lentilactobacillus</taxon>
    </lineage>
</organism>
<accession>A0A8E1RKK0</accession>
<comment type="caution">
    <text evidence="1">The sequence shown here is derived from an EMBL/GenBank/DDBJ whole genome shotgun (WGS) entry which is preliminary data.</text>
</comment>
<keyword evidence="1" id="KW-0121">Carboxypeptidase</keyword>
<dbReference type="EMBL" id="AYYV01000035">
    <property type="protein sequence ID" value="KRM52498.1"/>
    <property type="molecule type" value="Genomic_DNA"/>
</dbReference>
<evidence type="ECO:0000313" key="2">
    <source>
        <dbReference type="Proteomes" id="UP000051164"/>
    </source>
</evidence>
<gene>
    <name evidence="1" type="ORF">FC95_GL001216</name>
</gene>